<dbReference type="InterPro" id="IPR015943">
    <property type="entry name" value="WD40/YVTN_repeat-like_dom_sf"/>
</dbReference>
<dbReference type="EMBL" id="WDED01000006">
    <property type="protein sequence ID" value="KAB6149051.1"/>
    <property type="molecule type" value="Genomic_DNA"/>
</dbReference>
<sequence length="939" mass="105768">MTRMDSVQIVGRSKAVVILTIVFAFRVLICHAQFWDKLETEKVESDNVVLWEQVSPGNAGFANLVRYHPTIPGKVLLCPDMWNAYQSDNNGKMWYSITDPDGEGRFYHLRDVYYSPVFPEFGLALSSSLLWKTDDFGKKWEIVKHCPWYNSDNEGIDKESWKKKVASLAIDPNDKDIWFVGGGSNVRGQEWLSCYKNISLDNPRGEKAANEGKIWRTINAGNSWELVNEGLHPKAQVGRIIIDPQDSCKVYAASNYGIYKSVDGGQTWTHISAGKLDNDIIMDMDFYYNKQSGKFILYAIDQVQYIPAGTTTKCTGGIFYSDNGGVTWNKMNGNLGLDLNRLTGGVPANYYKYIASWFKISNQKAKADYPELPTGALQCFNMLSADPSREGALYIGFADPQVSNSIMPGRLWTTADNGKTWVNTARLYEESWAKDKDYWNERGNPWHENMVVGHSSPHMRFGKDYPLRSMRGVDVGVDGSVMIISDHSTMFSTDHGVTWRQVDESYTPSGAVIGNGNSNMPGLVIAQDLRGERTLLGSGEHRLWIPANDSPDERIALRYIPSAQATVSNLAFDPYNAEIVYSTSNRQENKQKIFRSTDGGETWNDYGIATPATNKWLDDFYTNGLIIDPIDNRYMYLGITRILDASKSKQGGFYYSDDFGKTFHQSNTGLPSPARVNDIKFDPRDHTMRSLFIAAQKSDFSQDSPVAEGGLYYSEDRGQSWVKINTPPSVKCVQFIKIDHTNRMYITTGYRGGGSGVWYSDDFGQTWHQIFRYPGAECIDVSPFDHNLLVVTVRFLSKNPGVYISRDRGLTWSKSNKSIGIPHQIEDIKFDIHNPEEIWMATLGCGFYKGRIENGNQIQVVKTTPKAVAVSERNPFQMKANIVNPDFKNEKIFWKSENAAIVKIDEHGMVTPTGKGHVKIWATTSEGRFSDFSVITVSK</sequence>
<dbReference type="InterPro" id="IPR052025">
    <property type="entry name" value="Xyloglucanase_GH74"/>
</dbReference>
<keyword evidence="1" id="KW-0677">Repeat</keyword>
<evidence type="ECO:0000313" key="3">
    <source>
        <dbReference type="EMBL" id="KAB6149051.1"/>
    </source>
</evidence>
<comment type="caution">
    <text evidence="3">The sequence shown here is derived from an EMBL/GenBank/DDBJ whole genome shotgun (WGS) entry which is preliminary data.</text>
</comment>
<feature type="domain" description="Sortilin N-terminal" evidence="2">
    <location>
        <begin position="213"/>
        <end position="333"/>
    </location>
</feature>
<dbReference type="RefSeq" id="WP_151934359.1">
    <property type="nucleotide sequence ID" value="NZ_WDED01000006.1"/>
</dbReference>
<dbReference type="PANTHER" id="PTHR43739:SF5">
    <property type="entry name" value="EXO-ALPHA-SIALIDASE"/>
    <property type="match status" value="1"/>
</dbReference>
<evidence type="ECO:0000256" key="1">
    <source>
        <dbReference type="ARBA" id="ARBA00022737"/>
    </source>
</evidence>
<dbReference type="SUPFAM" id="SSF49373">
    <property type="entry name" value="Invasin/intimin cell-adhesion fragments"/>
    <property type="match status" value="1"/>
</dbReference>
<proteinExistence type="predicted"/>
<dbReference type="Gene3D" id="2.130.10.10">
    <property type="entry name" value="YVTN repeat-like/Quinoprotein amine dehydrogenase"/>
    <property type="match status" value="4"/>
</dbReference>
<reference evidence="3 4" key="1">
    <citation type="journal article" date="2019" name="Nat. Med.">
        <title>A library of human gut bacterial isolates paired with longitudinal multiomics data enables mechanistic microbiome research.</title>
        <authorList>
            <person name="Poyet M."/>
            <person name="Groussin M."/>
            <person name="Gibbons S.M."/>
            <person name="Avila-Pacheco J."/>
            <person name="Jiang X."/>
            <person name="Kearney S.M."/>
            <person name="Perrotta A.R."/>
            <person name="Berdy B."/>
            <person name="Zhao S."/>
            <person name="Lieberman T.D."/>
            <person name="Swanson P.K."/>
            <person name="Smith M."/>
            <person name="Roesemann S."/>
            <person name="Alexander J.E."/>
            <person name="Rich S.A."/>
            <person name="Livny J."/>
            <person name="Vlamakis H."/>
            <person name="Clish C."/>
            <person name="Bullock K."/>
            <person name="Deik A."/>
            <person name="Scott J."/>
            <person name="Pierce K.A."/>
            <person name="Xavier R.J."/>
            <person name="Alm E.J."/>
        </authorList>
    </citation>
    <scope>NUCLEOTIDE SEQUENCE [LARGE SCALE GENOMIC DNA]</scope>
    <source>
        <strain evidence="3 4">BIOML-A58</strain>
    </source>
</reference>
<dbReference type="InterPro" id="IPR031778">
    <property type="entry name" value="Sortilin_N"/>
</dbReference>
<gene>
    <name evidence="3" type="ORF">GA398_05945</name>
</gene>
<dbReference type="PANTHER" id="PTHR43739">
    <property type="entry name" value="XYLOGLUCANASE (EUROFUNG)"/>
    <property type="match status" value="1"/>
</dbReference>
<dbReference type="Pfam" id="PF02012">
    <property type="entry name" value="BNR"/>
    <property type="match status" value="1"/>
</dbReference>
<dbReference type="CDD" id="cd15482">
    <property type="entry name" value="Sialidase_non-viral"/>
    <property type="match status" value="1"/>
</dbReference>
<dbReference type="Gene3D" id="2.60.40.1080">
    <property type="match status" value="1"/>
</dbReference>
<feature type="domain" description="Sortilin N-terminal" evidence="2">
    <location>
        <begin position="591"/>
        <end position="743"/>
    </location>
</feature>
<dbReference type="InterPro" id="IPR002860">
    <property type="entry name" value="BNR_rpt"/>
</dbReference>
<protein>
    <recommendedName>
        <fullName evidence="2">Sortilin N-terminal domain-containing protein</fullName>
    </recommendedName>
</protein>
<name>A0A7J5Q055_9BACE</name>
<evidence type="ECO:0000313" key="4">
    <source>
        <dbReference type="Proteomes" id="UP000434604"/>
    </source>
</evidence>
<accession>A0A7J5Q055</accession>
<dbReference type="AlphaFoldDB" id="A0A7J5Q055"/>
<dbReference type="Pfam" id="PF15902">
    <property type="entry name" value="Sortilin-Vps10"/>
    <property type="match status" value="2"/>
</dbReference>
<dbReference type="GO" id="GO:0010411">
    <property type="term" value="P:xyloglucan metabolic process"/>
    <property type="evidence" value="ECO:0007669"/>
    <property type="project" value="TreeGrafter"/>
</dbReference>
<dbReference type="SUPFAM" id="SSF110296">
    <property type="entry name" value="Oligoxyloglucan reducing end-specific cellobiohydrolase"/>
    <property type="match status" value="3"/>
</dbReference>
<organism evidence="3 4">
    <name type="scientific">Bacteroides xylanisolvens</name>
    <dbReference type="NCBI Taxonomy" id="371601"/>
    <lineage>
        <taxon>Bacteria</taxon>
        <taxon>Pseudomonadati</taxon>
        <taxon>Bacteroidota</taxon>
        <taxon>Bacteroidia</taxon>
        <taxon>Bacteroidales</taxon>
        <taxon>Bacteroidaceae</taxon>
        <taxon>Bacteroides</taxon>
    </lineage>
</organism>
<dbReference type="InterPro" id="IPR008964">
    <property type="entry name" value="Invasin/intimin_cell_adhesion"/>
</dbReference>
<dbReference type="Proteomes" id="UP000434604">
    <property type="component" value="Unassembled WGS sequence"/>
</dbReference>
<evidence type="ECO:0000259" key="2">
    <source>
        <dbReference type="Pfam" id="PF15902"/>
    </source>
</evidence>